<name>A0ABQ0GFP0_9PEZI</name>
<organism evidence="2 3">
    <name type="scientific">Madurella fahalii</name>
    <dbReference type="NCBI Taxonomy" id="1157608"/>
    <lineage>
        <taxon>Eukaryota</taxon>
        <taxon>Fungi</taxon>
        <taxon>Dikarya</taxon>
        <taxon>Ascomycota</taxon>
        <taxon>Pezizomycotina</taxon>
        <taxon>Sordariomycetes</taxon>
        <taxon>Sordariomycetidae</taxon>
        <taxon>Sordariales</taxon>
        <taxon>Sordariales incertae sedis</taxon>
        <taxon>Madurella</taxon>
    </lineage>
</organism>
<dbReference type="Proteomes" id="UP001628179">
    <property type="component" value="Unassembled WGS sequence"/>
</dbReference>
<keyword evidence="3" id="KW-1185">Reference proteome</keyword>
<dbReference type="EMBL" id="BAAFSV010000003">
    <property type="protein sequence ID" value="GAB1316549.1"/>
    <property type="molecule type" value="Genomic_DNA"/>
</dbReference>
<accession>A0ABQ0GFP0</accession>
<reference evidence="2 3" key="1">
    <citation type="submission" date="2024-09" db="EMBL/GenBank/DDBJ databases">
        <title>Itraconazole resistance in Madurella fahalii resulting from another homologue of gene encoding cytochrome P450 14-alpha sterol demethylase (CYP51).</title>
        <authorList>
            <person name="Yoshioka I."/>
            <person name="Fahal A.H."/>
            <person name="Kaneko S."/>
            <person name="Yaguchi T."/>
        </authorList>
    </citation>
    <scope>NUCLEOTIDE SEQUENCE [LARGE SCALE GENOMIC DNA]</scope>
    <source>
        <strain evidence="2 3">IFM 68171</strain>
    </source>
</reference>
<dbReference type="GeneID" id="98177502"/>
<feature type="chain" id="PRO_5047361748" evidence="1">
    <location>
        <begin position="19"/>
        <end position="191"/>
    </location>
</feature>
<feature type="signal peptide" evidence="1">
    <location>
        <begin position="1"/>
        <end position="18"/>
    </location>
</feature>
<keyword evidence="1" id="KW-0732">Signal</keyword>
<evidence type="ECO:0000313" key="3">
    <source>
        <dbReference type="Proteomes" id="UP001628179"/>
    </source>
</evidence>
<comment type="caution">
    <text evidence="2">The sequence shown here is derived from an EMBL/GenBank/DDBJ whole genome shotgun (WGS) entry which is preliminary data.</text>
</comment>
<protein>
    <submittedName>
        <fullName evidence="2">Uncharacterized protein</fullName>
    </submittedName>
</protein>
<evidence type="ECO:0000313" key="2">
    <source>
        <dbReference type="EMBL" id="GAB1316549.1"/>
    </source>
</evidence>
<dbReference type="RefSeq" id="XP_070918280.1">
    <property type="nucleotide sequence ID" value="XM_071062179.1"/>
</dbReference>
<gene>
    <name evidence="2" type="ORF">MFIFM68171_06759</name>
</gene>
<evidence type="ECO:0000256" key="1">
    <source>
        <dbReference type="SAM" id="SignalP"/>
    </source>
</evidence>
<sequence>MIPHVAVLFALLASSATAVPQPLAQEPSPPPLRSWEITRLTIAEGHYPGEARCRDLPVNTIMFDVRDPNRYSESSSSGGSTAKCTTSFPSCSPPYGTFFSCTTNGVGNWTFSFAPADTNAETSRWNLWQKSVVVLRLALPEQQQTLEAQARLSTDDNLQGYCNVLGTCALILKQGLASLLVTPTKVPTVGE</sequence>
<proteinExistence type="predicted"/>